<name>A0A5B9PE64_9BACT</name>
<dbReference type="InterPro" id="IPR037219">
    <property type="entry name" value="Peptidase_M41-like"/>
</dbReference>
<dbReference type="SUPFAM" id="SSF140990">
    <property type="entry name" value="FtsH protease domain-like"/>
    <property type="match status" value="1"/>
</dbReference>
<dbReference type="GO" id="GO:0005524">
    <property type="term" value="F:ATP binding"/>
    <property type="evidence" value="ECO:0007669"/>
    <property type="project" value="InterPro"/>
</dbReference>
<protein>
    <submittedName>
        <fullName evidence="2">ATP-dependent zinc metalloprotease FtsH</fullName>
    </submittedName>
</protein>
<dbReference type="STRING" id="980251.GCA_001642875_04945"/>
<dbReference type="GO" id="GO:0006508">
    <property type="term" value="P:proteolysis"/>
    <property type="evidence" value="ECO:0007669"/>
    <property type="project" value="UniProtKB-KW"/>
</dbReference>
<dbReference type="Gene3D" id="1.20.58.760">
    <property type="entry name" value="Peptidase M41"/>
    <property type="match status" value="1"/>
</dbReference>
<dbReference type="GO" id="GO:0004176">
    <property type="term" value="F:ATP-dependent peptidase activity"/>
    <property type="evidence" value="ECO:0007669"/>
    <property type="project" value="InterPro"/>
</dbReference>
<keyword evidence="2" id="KW-0645">Protease</keyword>
<gene>
    <name evidence="2" type="primary">ftsH_3</name>
    <name evidence="2" type="ORF">MFFC18_49200</name>
</gene>
<accession>A0A5B9PE64</accession>
<dbReference type="GO" id="GO:0004222">
    <property type="term" value="F:metalloendopeptidase activity"/>
    <property type="evidence" value="ECO:0007669"/>
    <property type="project" value="InterPro"/>
</dbReference>
<proteinExistence type="predicted"/>
<feature type="domain" description="Peptidase M41" evidence="1">
    <location>
        <begin position="18"/>
        <end position="107"/>
    </location>
</feature>
<dbReference type="Pfam" id="PF01434">
    <property type="entry name" value="Peptidase_M41"/>
    <property type="match status" value="1"/>
</dbReference>
<dbReference type="InterPro" id="IPR000642">
    <property type="entry name" value="Peptidase_M41"/>
</dbReference>
<keyword evidence="2" id="KW-0378">Hydrolase</keyword>
<dbReference type="OrthoDB" id="6064590at2"/>
<dbReference type="EMBL" id="CP042912">
    <property type="protein sequence ID" value="QEG24997.1"/>
    <property type="molecule type" value="Genomic_DNA"/>
</dbReference>
<dbReference type="Proteomes" id="UP000322214">
    <property type="component" value="Chromosome"/>
</dbReference>
<keyword evidence="2" id="KW-0482">Metalloprotease</keyword>
<reference evidence="2 3" key="1">
    <citation type="submission" date="2019-08" db="EMBL/GenBank/DDBJ databases">
        <title>Deep-cultivation of Planctomycetes and their phenomic and genomic characterization uncovers novel biology.</title>
        <authorList>
            <person name="Wiegand S."/>
            <person name="Jogler M."/>
            <person name="Boedeker C."/>
            <person name="Pinto D."/>
            <person name="Vollmers J."/>
            <person name="Rivas-Marin E."/>
            <person name="Kohn T."/>
            <person name="Peeters S.H."/>
            <person name="Heuer A."/>
            <person name="Rast P."/>
            <person name="Oberbeckmann S."/>
            <person name="Bunk B."/>
            <person name="Jeske O."/>
            <person name="Meyerdierks A."/>
            <person name="Storesund J.E."/>
            <person name="Kallscheuer N."/>
            <person name="Luecker S."/>
            <person name="Lage O.M."/>
            <person name="Pohl T."/>
            <person name="Merkel B.J."/>
            <person name="Hornburger P."/>
            <person name="Mueller R.-W."/>
            <person name="Bruemmer F."/>
            <person name="Labrenz M."/>
            <person name="Spormann A.M."/>
            <person name="Op den Camp H."/>
            <person name="Overmann J."/>
            <person name="Amann R."/>
            <person name="Jetten M.S.M."/>
            <person name="Mascher T."/>
            <person name="Medema M.H."/>
            <person name="Devos D.P."/>
            <person name="Kaster A.-K."/>
            <person name="Ovreas L."/>
            <person name="Rohde M."/>
            <person name="Galperin M.Y."/>
            <person name="Jogler C."/>
        </authorList>
    </citation>
    <scope>NUCLEOTIDE SEQUENCE [LARGE SCALE GENOMIC DNA]</scope>
    <source>
        <strain evidence="2 3">FC18</strain>
    </source>
</reference>
<evidence type="ECO:0000313" key="3">
    <source>
        <dbReference type="Proteomes" id="UP000322214"/>
    </source>
</evidence>
<dbReference type="AlphaFoldDB" id="A0A5B9PE64"/>
<evidence type="ECO:0000313" key="2">
    <source>
        <dbReference type="EMBL" id="QEG24997.1"/>
    </source>
</evidence>
<keyword evidence="3" id="KW-1185">Reference proteome</keyword>
<organism evidence="2 3">
    <name type="scientific">Mariniblastus fucicola</name>
    <dbReference type="NCBI Taxonomy" id="980251"/>
    <lineage>
        <taxon>Bacteria</taxon>
        <taxon>Pseudomonadati</taxon>
        <taxon>Planctomycetota</taxon>
        <taxon>Planctomycetia</taxon>
        <taxon>Pirellulales</taxon>
        <taxon>Pirellulaceae</taxon>
        <taxon>Mariniblastus</taxon>
    </lineage>
</organism>
<dbReference type="RefSeq" id="WP_075082741.1">
    <property type="nucleotide sequence ID" value="NZ_CP042912.1"/>
</dbReference>
<evidence type="ECO:0000259" key="1">
    <source>
        <dbReference type="Pfam" id="PF01434"/>
    </source>
</evidence>
<dbReference type="KEGG" id="mff:MFFC18_49200"/>
<sequence length="173" mass="18953">MNPGNNKEDSPAAAALMATAYHEAGHAVMAVSLGRTIQKATIVPAKIQTGGVRLGAVKLQQGRSKATQDWLEDEVLILFAGMVAESQFTGSYCQRGAASDLRAIDQLLGTRANTERQLEKLHRRLLDKTEYILGDEVHEKAIQLVAEQLIEHQTIKGRLVKHFLNQAIGQSKK</sequence>